<feature type="non-terminal residue" evidence="4">
    <location>
        <position position="175"/>
    </location>
</feature>
<keyword evidence="1" id="KW-0472">Membrane</keyword>
<keyword evidence="5" id="KW-1185">Reference proteome</keyword>
<dbReference type="InterPro" id="IPR019721">
    <property type="entry name" value="NADH-UbQ_OxRdtase_su21_N"/>
</dbReference>
<evidence type="ECO:0000256" key="1">
    <source>
        <dbReference type="SAM" id="Phobius"/>
    </source>
</evidence>
<dbReference type="InterPro" id="IPR024549">
    <property type="entry name" value="NADH-UbQ_OxRdtase_su21_C_fun"/>
</dbReference>
<keyword evidence="1" id="KW-1133">Transmembrane helix</keyword>
<dbReference type="InterPro" id="IPR053229">
    <property type="entry name" value="NADH-Q_oxidrdct_subunit"/>
</dbReference>
<dbReference type="OrthoDB" id="196140at2759"/>
<feature type="non-terminal residue" evidence="4">
    <location>
        <position position="1"/>
    </location>
</feature>
<evidence type="ECO:0008006" key="6">
    <source>
        <dbReference type="Google" id="ProtNLM"/>
    </source>
</evidence>
<evidence type="ECO:0000259" key="3">
    <source>
        <dbReference type="Pfam" id="PF12853"/>
    </source>
</evidence>
<accession>A0A1E4THG9</accession>
<organism evidence="4 5">
    <name type="scientific">Tortispora caseinolytica NRRL Y-17796</name>
    <dbReference type="NCBI Taxonomy" id="767744"/>
    <lineage>
        <taxon>Eukaryota</taxon>
        <taxon>Fungi</taxon>
        <taxon>Dikarya</taxon>
        <taxon>Ascomycota</taxon>
        <taxon>Saccharomycotina</taxon>
        <taxon>Trigonopsidomycetes</taxon>
        <taxon>Trigonopsidales</taxon>
        <taxon>Trigonopsidaceae</taxon>
        <taxon>Tortispora</taxon>
    </lineage>
</organism>
<feature type="domain" description="NADH-ubiquinone oxidoreductase 21kDa subunit C-terminal fungi" evidence="3">
    <location>
        <begin position="97"/>
        <end position="175"/>
    </location>
</feature>
<keyword evidence="1" id="KW-0812">Transmembrane</keyword>
<dbReference type="Pfam" id="PF12853">
    <property type="entry name" value="NADH_u_ox_C"/>
    <property type="match status" value="1"/>
</dbReference>
<evidence type="ECO:0000313" key="5">
    <source>
        <dbReference type="Proteomes" id="UP000095023"/>
    </source>
</evidence>
<sequence>YEVIDVDPHFKRVVKYMRPTDYLAWAGLTAAAPAGLLLMEHIEPVFPSGQTRIVQMRPVLRASVVIGLVGGFLFAYTSSSQRFWGYSENATEVEKDRYEMKSKIAQGKPLYGETKLEPWLEQVAVRNSRFSQTLFTLFPWFNFANHKYHGIDIKKYFETRPGEESWGFNLPSYDE</sequence>
<proteinExistence type="predicted"/>
<gene>
    <name evidence="4" type="ORF">CANCADRAFT_17689</name>
</gene>
<dbReference type="Pfam" id="PF10785">
    <property type="entry name" value="NADH-u_ox-rdase"/>
    <property type="match status" value="1"/>
</dbReference>
<evidence type="ECO:0000313" key="4">
    <source>
        <dbReference type="EMBL" id="ODV91204.1"/>
    </source>
</evidence>
<reference evidence="5" key="1">
    <citation type="submission" date="2016-02" db="EMBL/GenBank/DDBJ databases">
        <title>Comparative genomics of biotechnologically important yeasts.</title>
        <authorList>
            <consortium name="DOE Joint Genome Institute"/>
            <person name="Riley R."/>
            <person name="Haridas S."/>
            <person name="Wolfe K.H."/>
            <person name="Lopes M.R."/>
            <person name="Hittinger C.T."/>
            <person name="Goker M."/>
            <person name="Salamov A."/>
            <person name="Wisecaver J."/>
            <person name="Long T.M."/>
            <person name="Aerts A.L."/>
            <person name="Barry K."/>
            <person name="Choi C."/>
            <person name="Clum A."/>
            <person name="Coughlan A.Y."/>
            <person name="Deshpande S."/>
            <person name="Douglass A.P."/>
            <person name="Hanson S.J."/>
            <person name="Klenk H.-P."/>
            <person name="Labutti K."/>
            <person name="Lapidus A."/>
            <person name="Lindquist E."/>
            <person name="Lipzen A."/>
            <person name="Meier-Kolthoff J.P."/>
            <person name="Ohm R.A."/>
            <person name="Otillar R.P."/>
            <person name="Pangilinan J."/>
            <person name="Peng Y."/>
            <person name="Rokas A."/>
            <person name="Rosa C.A."/>
            <person name="Scheuner C."/>
            <person name="Sibirny A.A."/>
            <person name="Slot J.C."/>
            <person name="Stielow J.B."/>
            <person name="Sun H."/>
            <person name="Kurtzman C.P."/>
            <person name="Blackwell M."/>
            <person name="Jeffries T.W."/>
            <person name="Grigoriev I.V."/>
        </authorList>
    </citation>
    <scope>NUCLEOTIDE SEQUENCE [LARGE SCALE GENOMIC DNA]</scope>
    <source>
        <strain evidence="5">NRRL Y-17796</strain>
    </source>
</reference>
<feature type="transmembrane region" description="Helical" evidence="1">
    <location>
        <begin position="22"/>
        <end position="39"/>
    </location>
</feature>
<dbReference type="AlphaFoldDB" id="A0A1E4THG9"/>
<dbReference type="PANTHER" id="PTHR34062:SF1">
    <property type="entry name" value="NADH-UBIQUINONE OXIDOREDUCTASE 21KDA SUBUNIT N-TERMINAL DOMAIN-CONTAINING PROTEIN"/>
    <property type="match status" value="1"/>
</dbReference>
<protein>
    <recommendedName>
        <fullName evidence="6">NADH-ubiquinone oxidoreductase 21kDa subunit N-terminal domain-containing protein</fullName>
    </recommendedName>
</protein>
<dbReference type="EMBL" id="KV453842">
    <property type="protein sequence ID" value="ODV91204.1"/>
    <property type="molecule type" value="Genomic_DNA"/>
</dbReference>
<feature type="domain" description="NADH-ubiquinone oxidoreductase 21kDa subunit N-terminal" evidence="2">
    <location>
        <begin position="1"/>
        <end position="88"/>
    </location>
</feature>
<dbReference type="Proteomes" id="UP000095023">
    <property type="component" value="Unassembled WGS sequence"/>
</dbReference>
<name>A0A1E4THG9_9ASCO</name>
<feature type="transmembrane region" description="Helical" evidence="1">
    <location>
        <begin position="59"/>
        <end position="77"/>
    </location>
</feature>
<evidence type="ECO:0000259" key="2">
    <source>
        <dbReference type="Pfam" id="PF10785"/>
    </source>
</evidence>
<dbReference type="PANTHER" id="PTHR34062">
    <property type="entry name" value="OXIDOREDUCTASE 21 KDA SUBUNIT, PUTATIVE (AFU_ORTHOLOGUE AFUA_4G04750)-RELATED"/>
    <property type="match status" value="1"/>
</dbReference>